<dbReference type="EMBL" id="CAXKWB010009348">
    <property type="protein sequence ID" value="CAL4094403.1"/>
    <property type="molecule type" value="Genomic_DNA"/>
</dbReference>
<feature type="non-terminal residue" evidence="2">
    <location>
        <position position="1"/>
    </location>
</feature>
<feature type="domain" description="Kazal-like" evidence="1">
    <location>
        <begin position="169"/>
        <end position="221"/>
    </location>
</feature>
<feature type="non-terminal residue" evidence="2">
    <location>
        <position position="279"/>
    </location>
</feature>
<dbReference type="Pfam" id="PF07648">
    <property type="entry name" value="Kazal_2"/>
    <property type="match status" value="2"/>
</dbReference>
<reference evidence="2 3" key="1">
    <citation type="submission" date="2024-05" db="EMBL/GenBank/DDBJ databases">
        <authorList>
            <person name="Wallberg A."/>
        </authorList>
    </citation>
    <scope>NUCLEOTIDE SEQUENCE [LARGE SCALE GENOMIC DNA]</scope>
</reference>
<dbReference type="SUPFAM" id="SSF100895">
    <property type="entry name" value="Kazal-type serine protease inhibitors"/>
    <property type="match status" value="2"/>
</dbReference>
<dbReference type="AlphaFoldDB" id="A0AAV2QNC9"/>
<accession>A0AAV2QNC9</accession>
<dbReference type="SMART" id="SM00280">
    <property type="entry name" value="KAZAL"/>
    <property type="match status" value="2"/>
</dbReference>
<organism evidence="2 3">
    <name type="scientific">Meganyctiphanes norvegica</name>
    <name type="common">Northern krill</name>
    <name type="synonym">Thysanopoda norvegica</name>
    <dbReference type="NCBI Taxonomy" id="48144"/>
    <lineage>
        <taxon>Eukaryota</taxon>
        <taxon>Metazoa</taxon>
        <taxon>Ecdysozoa</taxon>
        <taxon>Arthropoda</taxon>
        <taxon>Crustacea</taxon>
        <taxon>Multicrustacea</taxon>
        <taxon>Malacostraca</taxon>
        <taxon>Eumalacostraca</taxon>
        <taxon>Eucarida</taxon>
        <taxon>Euphausiacea</taxon>
        <taxon>Euphausiidae</taxon>
        <taxon>Meganyctiphanes</taxon>
    </lineage>
</organism>
<dbReference type="Proteomes" id="UP001497623">
    <property type="component" value="Unassembled WGS sequence"/>
</dbReference>
<dbReference type="InterPro" id="IPR036058">
    <property type="entry name" value="Kazal_dom_sf"/>
</dbReference>
<protein>
    <recommendedName>
        <fullName evidence="1">Kazal-like domain-containing protein</fullName>
    </recommendedName>
</protein>
<dbReference type="CDD" id="cd00104">
    <property type="entry name" value="KAZAL_FS"/>
    <property type="match status" value="1"/>
</dbReference>
<evidence type="ECO:0000313" key="3">
    <source>
        <dbReference type="Proteomes" id="UP001497623"/>
    </source>
</evidence>
<keyword evidence="3" id="KW-1185">Reference proteome</keyword>
<dbReference type="InterPro" id="IPR002350">
    <property type="entry name" value="Kazal_dom"/>
</dbReference>
<proteinExistence type="predicted"/>
<gene>
    <name evidence="2" type="ORF">MNOR_LOCUS15141</name>
</gene>
<evidence type="ECO:0000313" key="2">
    <source>
        <dbReference type="EMBL" id="CAL4094403.1"/>
    </source>
</evidence>
<comment type="caution">
    <text evidence="2">The sequence shown here is derived from an EMBL/GenBank/DDBJ whole genome shotgun (WGS) entry which is preliminary data.</text>
</comment>
<name>A0AAV2QNC9_MEGNR</name>
<dbReference type="PROSITE" id="PS51465">
    <property type="entry name" value="KAZAL_2"/>
    <property type="match status" value="1"/>
</dbReference>
<evidence type="ECO:0000259" key="1">
    <source>
        <dbReference type="PROSITE" id="PS51465"/>
    </source>
</evidence>
<sequence>EPCAIPMCICLSGQKVEVVNHPVTGCLTCSCVCTDDSECSNYIGPQKFWCRITGVKELCPKLCNVCSDTGVIDTDSDECSSLKPPGYWVGVYLNSPGCPRGTQSVESASKAGGLCCQPISGEPIGPQIITDPCATPKGTLCTQGIICASDGVSYTNGCVFQEAKCRNPGLVQVPCKEGCIQICGEDNFPVCGSDGNKYSNRCLFNNAKCKNAFLIEVRCVKTGPIGPACEDSLECITRLSTIDCSVPADIELCPSTCNACGGAQGDNVCIPRPRSSVTR</sequence>
<dbReference type="Gene3D" id="3.30.60.30">
    <property type="match status" value="2"/>
</dbReference>